<dbReference type="InterPro" id="IPR013518">
    <property type="entry name" value="K_chnl_inward-rec_Kir_cyto"/>
</dbReference>
<keyword evidence="9 13" id="KW-0472">Membrane</keyword>
<dbReference type="GO" id="GO:0005886">
    <property type="term" value="C:plasma membrane"/>
    <property type="evidence" value="ECO:0007669"/>
    <property type="project" value="TreeGrafter"/>
</dbReference>
<dbReference type="PANTHER" id="PTHR11767">
    <property type="entry name" value="INWARD RECTIFIER POTASSIUM CHANNEL"/>
    <property type="match status" value="1"/>
</dbReference>
<dbReference type="Gene3D" id="2.60.40.1400">
    <property type="entry name" value="G protein-activated inward rectifier potassium channel 1"/>
    <property type="match status" value="1"/>
</dbReference>
<keyword evidence="2 11" id="KW-0813">Transport</keyword>
<dbReference type="InterPro" id="IPR040445">
    <property type="entry name" value="Kir_TM"/>
</dbReference>
<evidence type="ECO:0000256" key="4">
    <source>
        <dbReference type="ARBA" id="ARBA00022692"/>
    </source>
</evidence>
<evidence type="ECO:0000256" key="10">
    <source>
        <dbReference type="ARBA" id="ARBA00023303"/>
    </source>
</evidence>
<evidence type="ECO:0000256" key="5">
    <source>
        <dbReference type="ARBA" id="ARBA00022882"/>
    </source>
</evidence>
<feature type="transmembrane region" description="Helical" evidence="13">
    <location>
        <begin position="110"/>
        <end position="131"/>
    </location>
</feature>
<evidence type="ECO:0000259" key="14">
    <source>
        <dbReference type="Pfam" id="PF01007"/>
    </source>
</evidence>
<dbReference type="InterPro" id="IPR014756">
    <property type="entry name" value="Ig_E-set"/>
</dbReference>
<keyword evidence="7 13" id="KW-1133">Transmembrane helix</keyword>
<dbReference type="PRINTS" id="PR01320">
    <property type="entry name" value="KIRCHANNEL"/>
</dbReference>
<dbReference type="SUPFAM" id="SSF81324">
    <property type="entry name" value="Voltage-gated potassium channels"/>
    <property type="match status" value="1"/>
</dbReference>
<keyword evidence="6 11" id="KW-0630">Potassium</keyword>
<dbReference type="InterPro" id="IPR016449">
    <property type="entry name" value="K_chnl_inward-rec_Kir"/>
</dbReference>
<evidence type="ECO:0000256" key="11">
    <source>
        <dbReference type="RuleBase" id="RU003822"/>
    </source>
</evidence>
<feature type="domain" description="Inward rectifier potassium channel C-terminal" evidence="15">
    <location>
        <begin position="222"/>
        <end position="390"/>
    </location>
</feature>
<evidence type="ECO:0000256" key="13">
    <source>
        <dbReference type="SAM" id="Phobius"/>
    </source>
</evidence>
<evidence type="ECO:0000256" key="8">
    <source>
        <dbReference type="ARBA" id="ARBA00023065"/>
    </source>
</evidence>
<keyword evidence="5 11" id="KW-0851">Voltage-gated channel</keyword>
<evidence type="ECO:0000256" key="12">
    <source>
        <dbReference type="SAM" id="MobiDB-lite"/>
    </source>
</evidence>
<keyword evidence="10 11" id="KW-0407">Ion channel</keyword>
<proteinExistence type="inferred from homology"/>
<feature type="domain" description="Potassium channel inwardly rectifying transmembrane" evidence="14">
    <location>
        <begin position="70"/>
        <end position="215"/>
    </location>
</feature>
<gene>
    <name evidence="16" type="primary">Kcnj4</name>
    <name evidence="16" type="ORF">g.53545</name>
</gene>
<evidence type="ECO:0000256" key="3">
    <source>
        <dbReference type="ARBA" id="ARBA00022538"/>
    </source>
</evidence>
<feature type="transmembrane region" description="Helical" evidence="13">
    <location>
        <begin position="186"/>
        <end position="210"/>
    </location>
</feature>
<dbReference type="Pfam" id="PF17655">
    <property type="entry name" value="IRK_C"/>
    <property type="match status" value="1"/>
</dbReference>
<dbReference type="GO" id="GO:0005242">
    <property type="term" value="F:inward rectifier potassium channel activity"/>
    <property type="evidence" value="ECO:0007669"/>
    <property type="project" value="InterPro"/>
</dbReference>
<keyword evidence="8 11" id="KW-0406">Ion transport</keyword>
<reference evidence="16" key="1">
    <citation type="journal article" date="2016" name="Gigascience">
        <title>De novo construction of an expanded transcriptome assembly for the western tarnished plant bug, Lygus hesperus.</title>
        <authorList>
            <person name="Tassone E.E."/>
            <person name="Geib S.M."/>
            <person name="Hall B."/>
            <person name="Fabrick J.A."/>
            <person name="Brent C.S."/>
            <person name="Hull J.J."/>
        </authorList>
    </citation>
    <scope>NUCLEOTIDE SEQUENCE</scope>
</reference>
<dbReference type="Pfam" id="PF01007">
    <property type="entry name" value="IRK"/>
    <property type="match status" value="1"/>
</dbReference>
<evidence type="ECO:0000256" key="9">
    <source>
        <dbReference type="ARBA" id="ARBA00023136"/>
    </source>
</evidence>
<evidence type="ECO:0000256" key="1">
    <source>
        <dbReference type="ARBA" id="ARBA00004141"/>
    </source>
</evidence>
<organism evidence="16">
    <name type="scientific">Lygus hesperus</name>
    <name type="common">Western plant bug</name>
    <dbReference type="NCBI Taxonomy" id="30085"/>
    <lineage>
        <taxon>Eukaryota</taxon>
        <taxon>Metazoa</taxon>
        <taxon>Ecdysozoa</taxon>
        <taxon>Arthropoda</taxon>
        <taxon>Hexapoda</taxon>
        <taxon>Insecta</taxon>
        <taxon>Pterygota</taxon>
        <taxon>Neoptera</taxon>
        <taxon>Paraneoptera</taxon>
        <taxon>Hemiptera</taxon>
        <taxon>Heteroptera</taxon>
        <taxon>Panheteroptera</taxon>
        <taxon>Cimicomorpha</taxon>
        <taxon>Miridae</taxon>
        <taxon>Mirini</taxon>
        <taxon>Lygus</taxon>
    </lineage>
</organism>
<evidence type="ECO:0000313" key="16">
    <source>
        <dbReference type="EMBL" id="JAP96896.1"/>
    </source>
</evidence>
<protein>
    <submittedName>
        <fullName evidence="16">Inward rectifier potassium channel 4</fullName>
    </submittedName>
</protein>
<comment type="similarity">
    <text evidence="11">Belongs to the inward rectifier-type potassium channel (TC 1.A.2.1) family.</text>
</comment>
<dbReference type="GO" id="GO:0034765">
    <property type="term" value="P:regulation of monoatomic ion transmembrane transport"/>
    <property type="evidence" value="ECO:0007669"/>
    <property type="project" value="TreeGrafter"/>
</dbReference>
<name>A0A146KNK6_LYGHE</name>
<dbReference type="Gene3D" id="1.10.287.70">
    <property type="match status" value="1"/>
</dbReference>
<feature type="region of interest" description="Disordered" evidence="12">
    <location>
        <begin position="426"/>
        <end position="449"/>
    </location>
</feature>
<keyword evidence="3 11" id="KW-0633">Potassium transport</keyword>
<dbReference type="InterPro" id="IPR041647">
    <property type="entry name" value="IRK_C"/>
</dbReference>
<evidence type="ECO:0000256" key="2">
    <source>
        <dbReference type="ARBA" id="ARBA00022448"/>
    </source>
</evidence>
<dbReference type="GO" id="GO:0034702">
    <property type="term" value="C:monoatomic ion channel complex"/>
    <property type="evidence" value="ECO:0007669"/>
    <property type="project" value="UniProtKB-KW"/>
</dbReference>
<evidence type="ECO:0000259" key="15">
    <source>
        <dbReference type="Pfam" id="PF17655"/>
    </source>
</evidence>
<evidence type="ECO:0000256" key="6">
    <source>
        <dbReference type="ARBA" id="ARBA00022958"/>
    </source>
</evidence>
<dbReference type="GO" id="GO:1990573">
    <property type="term" value="P:potassium ion import across plasma membrane"/>
    <property type="evidence" value="ECO:0007669"/>
    <property type="project" value="TreeGrafter"/>
</dbReference>
<evidence type="ECO:0000256" key="7">
    <source>
        <dbReference type="ARBA" id="ARBA00022989"/>
    </source>
</evidence>
<comment type="subcellular location">
    <subcellularLocation>
        <location evidence="1 11">Membrane</location>
        <topology evidence="1 11">Multi-pass membrane protein</topology>
    </subcellularLocation>
</comment>
<keyword evidence="4 11" id="KW-0812">Transmembrane</keyword>
<accession>A0A146KNK6</accession>
<dbReference type="AlphaFoldDB" id="A0A146KNK6"/>
<dbReference type="EMBL" id="GDHC01021732">
    <property type="protein sequence ID" value="JAP96896.1"/>
    <property type="molecule type" value="Transcribed_RNA"/>
</dbReference>
<sequence length="449" mass="51507">MGDKETTYISFKHSDGSSFFNNATNIDEIVDHYNASHHEHPEDIGLIQNGNSRSNNYYPQNTTPLRQRFVTREGKCAVRKSNRFEFVSTGVYYMTDIVSTLLECRWRYILMWYTLLNLVSWYLFGILWWIIAYAHDDLFTSPNLDMAREPCVTEVRNMINAFMFSVETQYTTGYGSRTPSTACPEAVFLLCVQNIIGMLLQSCSLGIIYAKLARPKARSQAIKFSEKSVISMRDGYLCLMFRIADMRKSHVIGCEVKGWVLRNKWTAEGELLTEYRSRLTLSIDDGGSDTFLVWPVTVVHKIDQNSPLYDLAAEELFSADFEIVTSLVCTIESTGQQVEVRRSYVPLEILWGHRFKNIIRKTRDRVHIDYSRFDRTVPVDTALCSAKSLQLCRWPSSSKFGMFLERSAELRTEYFATERGLLSVSRQVSKDEGPTSPEEELLSAMSSIS</sequence>
<dbReference type="PANTHER" id="PTHR11767:SF115">
    <property type="entry name" value="INWARDLY RECTIFYING POTASSIUM CHANNEL 3, ISOFORM D"/>
    <property type="match status" value="1"/>
</dbReference>
<dbReference type="SUPFAM" id="SSF81296">
    <property type="entry name" value="E set domains"/>
    <property type="match status" value="1"/>
</dbReference>